<sequence>MPRKARPEKVSDKAGKSRVRGGTKGANLAIASGEPEGVQPFVNRILCGNAGEILPRIPDGSVDIIVTSPPYNFGQSYAQDPHDDTHAWNAYFSQLSAIWAECARVLKPGGRMAVNIQPLFSDYIPTHHIISTQLQALGLLWKAEILWEKNNYNAKYTAWGSWKSPSMPYLKYTWEFIEVFDKETHKKTGRREDIDITAGEFKEWVIGRWSIPPETRMKDHGHPAMFPEEIPRRLLKLFSYQGDLVLDPFNGAGTTTLAAWRQHRRFIGIEISPEYCREAFRRLEESGVPALGRTPPALDLFPDG</sequence>
<reference evidence="11" key="1">
    <citation type="journal article" date="2015" name="Proc. Natl. Acad. Sci. U.S.A.">
        <title>Networks of energetic and metabolic interactions define dynamics in microbial communities.</title>
        <authorList>
            <person name="Embree M."/>
            <person name="Liu J.K."/>
            <person name="Al-Bassam M.M."/>
            <person name="Zengler K."/>
        </authorList>
    </citation>
    <scope>NUCLEOTIDE SEQUENCE</scope>
</reference>
<evidence type="ECO:0000256" key="4">
    <source>
        <dbReference type="ARBA" id="ARBA00022679"/>
    </source>
</evidence>
<dbReference type="InterPro" id="IPR029063">
    <property type="entry name" value="SAM-dependent_MTases_sf"/>
</dbReference>
<dbReference type="GO" id="GO:0003677">
    <property type="term" value="F:DNA binding"/>
    <property type="evidence" value="ECO:0007669"/>
    <property type="project" value="UniProtKB-KW"/>
</dbReference>
<evidence type="ECO:0000256" key="9">
    <source>
        <dbReference type="SAM" id="MobiDB-lite"/>
    </source>
</evidence>
<dbReference type="CDD" id="cd02440">
    <property type="entry name" value="AdoMet_MTases"/>
    <property type="match status" value="1"/>
</dbReference>
<evidence type="ECO:0000313" key="11">
    <source>
        <dbReference type="EMBL" id="KUG15678.1"/>
    </source>
</evidence>
<dbReference type="SUPFAM" id="SSF53335">
    <property type="entry name" value="S-adenosyl-L-methionine-dependent methyltransferases"/>
    <property type="match status" value="1"/>
</dbReference>
<organism evidence="11">
    <name type="scientific">hydrocarbon metagenome</name>
    <dbReference type="NCBI Taxonomy" id="938273"/>
    <lineage>
        <taxon>unclassified sequences</taxon>
        <taxon>metagenomes</taxon>
        <taxon>ecological metagenomes</taxon>
    </lineage>
</organism>
<evidence type="ECO:0000256" key="8">
    <source>
        <dbReference type="ARBA" id="ARBA00049120"/>
    </source>
</evidence>
<keyword evidence="5" id="KW-0949">S-adenosyl-L-methionine</keyword>
<proteinExistence type="inferred from homology"/>
<dbReference type="PRINTS" id="PR00508">
    <property type="entry name" value="S21N4MTFRASE"/>
</dbReference>
<dbReference type="GO" id="GO:0015667">
    <property type="term" value="F:site-specific DNA-methyltransferase (cytosine-N4-specific) activity"/>
    <property type="evidence" value="ECO:0007669"/>
    <property type="project" value="UniProtKB-EC"/>
</dbReference>
<accession>A0A0W8F4J9</accession>
<evidence type="ECO:0000256" key="2">
    <source>
        <dbReference type="ARBA" id="ARBA00012185"/>
    </source>
</evidence>
<evidence type="ECO:0000256" key="7">
    <source>
        <dbReference type="ARBA" id="ARBA00023125"/>
    </source>
</evidence>
<comment type="similarity">
    <text evidence="1">Belongs to the N(4)/N(6)-methyltransferase family. N(4) subfamily.</text>
</comment>
<dbReference type="GO" id="GO:0009307">
    <property type="term" value="P:DNA restriction-modification system"/>
    <property type="evidence" value="ECO:0007669"/>
    <property type="project" value="UniProtKB-KW"/>
</dbReference>
<evidence type="ECO:0000256" key="6">
    <source>
        <dbReference type="ARBA" id="ARBA00022747"/>
    </source>
</evidence>
<dbReference type="PROSITE" id="PS00093">
    <property type="entry name" value="N4_MTASE"/>
    <property type="match status" value="1"/>
</dbReference>
<dbReference type="GO" id="GO:0008170">
    <property type="term" value="F:N-methyltransferase activity"/>
    <property type="evidence" value="ECO:0007669"/>
    <property type="project" value="InterPro"/>
</dbReference>
<dbReference type="InterPro" id="IPR017985">
    <property type="entry name" value="MeTrfase_CN4_CS"/>
</dbReference>
<dbReference type="AlphaFoldDB" id="A0A0W8F4J9"/>
<evidence type="ECO:0000256" key="5">
    <source>
        <dbReference type="ARBA" id="ARBA00022691"/>
    </source>
</evidence>
<dbReference type="EC" id="2.1.1.113" evidence="2"/>
<keyword evidence="7" id="KW-0238">DNA-binding</keyword>
<keyword evidence="6" id="KW-0680">Restriction system</keyword>
<dbReference type="Pfam" id="PF01555">
    <property type="entry name" value="N6_N4_Mtase"/>
    <property type="match status" value="1"/>
</dbReference>
<keyword evidence="4" id="KW-0808">Transferase</keyword>
<keyword evidence="3 11" id="KW-0489">Methyltransferase</keyword>
<feature type="region of interest" description="Disordered" evidence="9">
    <location>
        <begin position="1"/>
        <end position="26"/>
    </location>
</feature>
<dbReference type="EMBL" id="LNQE01001539">
    <property type="protein sequence ID" value="KUG15678.1"/>
    <property type="molecule type" value="Genomic_DNA"/>
</dbReference>
<dbReference type="InterPro" id="IPR001091">
    <property type="entry name" value="RM_Methyltransferase"/>
</dbReference>
<feature type="compositionally biased region" description="Basic and acidic residues" evidence="9">
    <location>
        <begin position="1"/>
        <end position="15"/>
    </location>
</feature>
<protein>
    <recommendedName>
        <fullName evidence="2">site-specific DNA-methyltransferase (cytosine-N(4)-specific)</fullName>
        <ecNumber evidence="2">2.1.1.113</ecNumber>
    </recommendedName>
</protein>
<comment type="caution">
    <text evidence="11">The sequence shown here is derived from an EMBL/GenBank/DDBJ whole genome shotgun (WGS) entry which is preliminary data.</text>
</comment>
<gene>
    <name evidence="11" type="ORF">ASZ90_014659</name>
</gene>
<dbReference type="Gene3D" id="3.40.50.150">
    <property type="entry name" value="Vaccinia Virus protein VP39"/>
    <property type="match status" value="1"/>
</dbReference>
<feature type="domain" description="DNA methylase N-4/N-6" evidence="10">
    <location>
        <begin position="62"/>
        <end position="280"/>
    </location>
</feature>
<evidence type="ECO:0000259" key="10">
    <source>
        <dbReference type="Pfam" id="PF01555"/>
    </source>
</evidence>
<comment type="catalytic activity">
    <reaction evidence="8">
        <text>a 2'-deoxycytidine in DNA + S-adenosyl-L-methionine = an N(4)-methyl-2'-deoxycytidine in DNA + S-adenosyl-L-homocysteine + H(+)</text>
        <dbReference type="Rhea" id="RHEA:16857"/>
        <dbReference type="Rhea" id="RHEA-COMP:11369"/>
        <dbReference type="Rhea" id="RHEA-COMP:13674"/>
        <dbReference type="ChEBI" id="CHEBI:15378"/>
        <dbReference type="ChEBI" id="CHEBI:57856"/>
        <dbReference type="ChEBI" id="CHEBI:59789"/>
        <dbReference type="ChEBI" id="CHEBI:85452"/>
        <dbReference type="ChEBI" id="CHEBI:137933"/>
        <dbReference type="EC" id="2.1.1.113"/>
    </reaction>
</comment>
<evidence type="ECO:0000256" key="1">
    <source>
        <dbReference type="ARBA" id="ARBA00010203"/>
    </source>
</evidence>
<evidence type="ECO:0000256" key="3">
    <source>
        <dbReference type="ARBA" id="ARBA00022603"/>
    </source>
</evidence>
<dbReference type="GO" id="GO:0032259">
    <property type="term" value="P:methylation"/>
    <property type="evidence" value="ECO:0007669"/>
    <property type="project" value="UniProtKB-KW"/>
</dbReference>
<dbReference type="InterPro" id="IPR002941">
    <property type="entry name" value="DNA_methylase_N4/N6"/>
</dbReference>
<name>A0A0W8F4J9_9ZZZZ</name>